<keyword evidence="3" id="KW-1185">Reference proteome</keyword>
<sequence>MDGAQIRPRCQGGHWGACHHTSAPCPFPRPGRARGPTSRLDWRSTAADRVEIAAHSSPKYTSRCSRTHTSPKRHRNRRAVRKSVPVPCPSG</sequence>
<dbReference type="Proteomes" id="UP001174909">
    <property type="component" value="Unassembled WGS sequence"/>
</dbReference>
<gene>
    <name evidence="2" type="ORF">GBAR_LOCUS4408</name>
</gene>
<proteinExistence type="predicted"/>
<reference evidence="2" key="1">
    <citation type="submission" date="2023-03" db="EMBL/GenBank/DDBJ databases">
        <authorList>
            <person name="Steffen K."/>
            <person name="Cardenas P."/>
        </authorList>
    </citation>
    <scope>NUCLEOTIDE SEQUENCE</scope>
</reference>
<accession>A0AA35R6R2</accession>
<dbReference type="EMBL" id="CASHTH010000635">
    <property type="protein sequence ID" value="CAI8005805.1"/>
    <property type="molecule type" value="Genomic_DNA"/>
</dbReference>
<feature type="region of interest" description="Disordered" evidence="1">
    <location>
        <begin position="54"/>
        <end position="91"/>
    </location>
</feature>
<dbReference type="AlphaFoldDB" id="A0AA35R6R2"/>
<name>A0AA35R6R2_GEOBA</name>
<organism evidence="2 3">
    <name type="scientific">Geodia barretti</name>
    <name type="common">Barrett's horny sponge</name>
    <dbReference type="NCBI Taxonomy" id="519541"/>
    <lineage>
        <taxon>Eukaryota</taxon>
        <taxon>Metazoa</taxon>
        <taxon>Porifera</taxon>
        <taxon>Demospongiae</taxon>
        <taxon>Heteroscleromorpha</taxon>
        <taxon>Tetractinellida</taxon>
        <taxon>Astrophorina</taxon>
        <taxon>Geodiidae</taxon>
        <taxon>Geodia</taxon>
    </lineage>
</organism>
<protein>
    <submittedName>
        <fullName evidence="2">Uncharacterized protein</fullName>
    </submittedName>
</protein>
<evidence type="ECO:0000313" key="3">
    <source>
        <dbReference type="Proteomes" id="UP001174909"/>
    </source>
</evidence>
<evidence type="ECO:0000313" key="2">
    <source>
        <dbReference type="EMBL" id="CAI8005805.1"/>
    </source>
</evidence>
<feature type="non-terminal residue" evidence="2">
    <location>
        <position position="91"/>
    </location>
</feature>
<evidence type="ECO:0000256" key="1">
    <source>
        <dbReference type="SAM" id="MobiDB-lite"/>
    </source>
</evidence>
<comment type="caution">
    <text evidence="2">The sequence shown here is derived from an EMBL/GenBank/DDBJ whole genome shotgun (WGS) entry which is preliminary data.</text>
</comment>
<feature type="compositionally biased region" description="Basic residues" evidence="1">
    <location>
        <begin position="65"/>
        <end position="81"/>
    </location>
</feature>